<dbReference type="Pfam" id="PF10403">
    <property type="entry name" value="BHD_1"/>
    <property type="match status" value="1"/>
</dbReference>
<dbReference type="AlphaFoldDB" id="A0A642UU27"/>
<dbReference type="GO" id="GO:0003684">
    <property type="term" value="F:damaged DNA binding"/>
    <property type="evidence" value="ECO:0007669"/>
    <property type="project" value="InterPro"/>
</dbReference>
<gene>
    <name evidence="9" type="ORF">DIURU_001485</name>
</gene>
<evidence type="ECO:0000259" key="8">
    <source>
        <dbReference type="SMART" id="SM01032"/>
    </source>
</evidence>
<dbReference type="InterPro" id="IPR036985">
    <property type="entry name" value="Transglutaminase-like_sf"/>
</dbReference>
<protein>
    <recommendedName>
        <fullName evidence="11">Rad4 beta-hairpin domain-containing protein</fullName>
    </recommendedName>
</protein>
<dbReference type="GO" id="GO:0000111">
    <property type="term" value="C:nucleotide-excision repair factor 2 complex"/>
    <property type="evidence" value="ECO:0007669"/>
    <property type="project" value="TreeGrafter"/>
</dbReference>
<dbReference type="Pfam" id="PF03835">
    <property type="entry name" value="Rad4"/>
    <property type="match status" value="1"/>
</dbReference>
<evidence type="ECO:0000256" key="3">
    <source>
        <dbReference type="ARBA" id="ARBA00022763"/>
    </source>
</evidence>
<evidence type="ECO:0008006" key="11">
    <source>
        <dbReference type="Google" id="ProtNLM"/>
    </source>
</evidence>
<dbReference type="GO" id="GO:0003697">
    <property type="term" value="F:single-stranded DNA binding"/>
    <property type="evidence" value="ECO:0007669"/>
    <property type="project" value="TreeGrafter"/>
</dbReference>
<dbReference type="OMA" id="QWKFLGR"/>
<sequence>MITVEDCDTVKAHLVPVHINHTGTANVEKYFKPKPINDTEVEASFRGVKLVGTEIPLDFQGVILEKSSESIETDDNGTSTTVNNYKSVGQFSSYTVFGHDHAPDATMFVSEESDSEEEWEDLFIREPAPSSSFQIVISDDRVKRQKQALEHTQFCRRLRSISIKSYITAGYCRNLLINSRSVQKALRRLVPNTVKVKIAQLGKLPSSTADEQLVFCLKYLVKWFGKNWTNDCCGIRVLGFHSPAPSPISPIKDKHDLLKVIKRFAHNRDTAAVLFTGLLRSYGWDARLVLSLPCLDRSSGPAPPPHPNAATNFDNDLLFPYMWTELVNPLDPSEIFVLDTQALINPDDRCIRLKRTSPPSRITKQSKSAFTTSAYTPHGSLNHMQMHYVVAYGSNYVLDVSPRYMDDIAYRYNRPLDLRKEVGRHALIYTQMLGYLQKRGWRPPQDEVDALNSVGVLCFKVPTTFAAMRRSPNVVCSSTLRYNEVIAPDAESVGKIRLAGSSKSQPVFRRTSVVVGRSRRHWMFRGRDVLKDAVPIKVLNRQGGEVGLFKFDQTIPYTRSCDFSCSPPQIPTNEYNDLEIYHPRMVPQGAIWLQLPEIYRYFSSKRVNVLFQWVPVVVGFSFVGNKKAIPQFKGVVVLQQDENDAKRLWLRLRRQYDHSVLYTKRLRELAAWKLMIRNLRIRKRLQDHYGDCDEDNENST</sequence>
<feature type="domain" description="Rad4 beta-hairpin" evidence="8">
    <location>
        <begin position="570"/>
        <end position="649"/>
    </location>
</feature>
<dbReference type="GO" id="GO:0006289">
    <property type="term" value="P:nucleotide-excision repair"/>
    <property type="evidence" value="ECO:0007669"/>
    <property type="project" value="InterPro"/>
</dbReference>
<comment type="caution">
    <text evidence="9">The sequence shown here is derived from an EMBL/GenBank/DDBJ whole genome shotgun (WGS) entry which is preliminary data.</text>
</comment>
<dbReference type="InterPro" id="IPR018328">
    <property type="entry name" value="Rad4_beta-hairpin_dom3"/>
</dbReference>
<dbReference type="Pfam" id="PF08615">
    <property type="entry name" value="RNase_H2_suC"/>
    <property type="match status" value="1"/>
</dbReference>
<dbReference type="GO" id="GO:0032299">
    <property type="term" value="C:ribonuclease H2 complex"/>
    <property type="evidence" value="ECO:0007669"/>
    <property type="project" value="InterPro"/>
</dbReference>
<reference evidence="9 10" key="1">
    <citation type="submission" date="2019-07" db="EMBL/GenBank/DDBJ databases">
        <title>Genome assembly of two rare yeast pathogens: Diutina rugosa and Trichomonascus ciferrii.</title>
        <authorList>
            <person name="Mixao V."/>
            <person name="Saus E."/>
            <person name="Hansen A."/>
            <person name="Lass-Flor C."/>
            <person name="Gabaldon T."/>
        </authorList>
    </citation>
    <scope>NUCLEOTIDE SEQUENCE [LARGE SCALE GENOMIC DNA]</scope>
    <source>
        <strain evidence="9 10">CBS 613</strain>
    </source>
</reference>
<evidence type="ECO:0000259" key="7">
    <source>
        <dbReference type="SMART" id="SM01031"/>
    </source>
</evidence>
<comment type="similarity">
    <text evidence="2">Belongs to the XPC family.</text>
</comment>
<name>A0A642UU27_DIURU</name>
<dbReference type="OrthoDB" id="300780at2759"/>
<dbReference type="Gene3D" id="3.30.70.2460">
    <property type="entry name" value="Rad4, beta-hairpin domain BHD3"/>
    <property type="match status" value="1"/>
</dbReference>
<feature type="domain" description="Rad4 beta-hairpin" evidence="7">
    <location>
        <begin position="516"/>
        <end position="560"/>
    </location>
</feature>
<evidence type="ECO:0000256" key="5">
    <source>
        <dbReference type="ARBA" id="ARBA00023242"/>
    </source>
</evidence>
<dbReference type="VEuPathDB" id="FungiDB:DIURU_001485"/>
<evidence type="ECO:0000256" key="1">
    <source>
        <dbReference type="ARBA" id="ARBA00004123"/>
    </source>
</evidence>
<dbReference type="GO" id="GO:0071942">
    <property type="term" value="C:XPC complex"/>
    <property type="evidence" value="ECO:0007669"/>
    <property type="project" value="TreeGrafter"/>
</dbReference>
<dbReference type="InterPro" id="IPR042488">
    <property type="entry name" value="Rad4_BHD3_sf"/>
</dbReference>
<organism evidence="9 10">
    <name type="scientific">Diutina rugosa</name>
    <name type="common">Yeast</name>
    <name type="synonym">Candida rugosa</name>
    <dbReference type="NCBI Taxonomy" id="5481"/>
    <lineage>
        <taxon>Eukaryota</taxon>
        <taxon>Fungi</taxon>
        <taxon>Dikarya</taxon>
        <taxon>Ascomycota</taxon>
        <taxon>Saccharomycotina</taxon>
        <taxon>Pichiomycetes</taxon>
        <taxon>Debaryomycetaceae</taxon>
        <taxon>Diutina</taxon>
    </lineage>
</organism>
<dbReference type="GO" id="GO:0006401">
    <property type="term" value="P:RNA catabolic process"/>
    <property type="evidence" value="ECO:0007669"/>
    <property type="project" value="InterPro"/>
</dbReference>
<dbReference type="PANTHER" id="PTHR12135:SF2">
    <property type="entry name" value="DNA REPAIR PROTEIN RAD34"/>
    <property type="match status" value="1"/>
</dbReference>
<dbReference type="EMBL" id="SWFT01000048">
    <property type="protein sequence ID" value="KAA8905412.1"/>
    <property type="molecule type" value="Genomic_DNA"/>
</dbReference>
<dbReference type="Proteomes" id="UP000449547">
    <property type="component" value="Unassembled WGS sequence"/>
</dbReference>
<dbReference type="InterPro" id="IPR013924">
    <property type="entry name" value="RNase_H2_suC"/>
</dbReference>
<dbReference type="SMART" id="SM01032">
    <property type="entry name" value="BHD_3"/>
    <property type="match status" value="1"/>
</dbReference>
<dbReference type="InterPro" id="IPR018325">
    <property type="entry name" value="Rad4/PNGase_transGLS-fold"/>
</dbReference>
<dbReference type="InterPro" id="IPR038765">
    <property type="entry name" value="Papain-like_cys_pep_sf"/>
</dbReference>
<keyword evidence="3" id="KW-0227">DNA damage</keyword>
<evidence type="ECO:0000313" key="10">
    <source>
        <dbReference type="Proteomes" id="UP000449547"/>
    </source>
</evidence>
<dbReference type="SUPFAM" id="SSF54001">
    <property type="entry name" value="Cysteine proteinases"/>
    <property type="match status" value="1"/>
</dbReference>
<dbReference type="Gene3D" id="2.40.128.680">
    <property type="match status" value="1"/>
</dbReference>
<dbReference type="InterPro" id="IPR018327">
    <property type="entry name" value="BHD_2"/>
</dbReference>
<dbReference type="PANTHER" id="PTHR12135">
    <property type="entry name" value="DNA REPAIR PROTEIN XP-C / RAD4"/>
    <property type="match status" value="1"/>
</dbReference>
<evidence type="ECO:0000313" key="9">
    <source>
        <dbReference type="EMBL" id="KAA8905412.1"/>
    </source>
</evidence>
<dbReference type="GeneID" id="54780138"/>
<dbReference type="InterPro" id="IPR018326">
    <property type="entry name" value="Rad4_beta-hairpin_dom1"/>
</dbReference>
<dbReference type="RefSeq" id="XP_034013713.1">
    <property type="nucleotide sequence ID" value="XM_034154033.1"/>
</dbReference>
<dbReference type="Gene3D" id="3.90.260.10">
    <property type="entry name" value="Transglutaminase-like"/>
    <property type="match status" value="1"/>
</dbReference>
<evidence type="ECO:0000256" key="2">
    <source>
        <dbReference type="ARBA" id="ARBA00009525"/>
    </source>
</evidence>
<keyword evidence="4" id="KW-0234">DNA repair</keyword>
<dbReference type="GO" id="GO:0006298">
    <property type="term" value="P:mismatch repair"/>
    <property type="evidence" value="ECO:0007669"/>
    <property type="project" value="TreeGrafter"/>
</dbReference>
<dbReference type="Gene3D" id="2.20.20.110">
    <property type="entry name" value="Rad4, beta-hairpin domain BHD1"/>
    <property type="match status" value="1"/>
</dbReference>
<dbReference type="Pfam" id="PF10405">
    <property type="entry name" value="BHD_3"/>
    <property type="match status" value="1"/>
</dbReference>
<proteinExistence type="inferred from homology"/>
<dbReference type="SMART" id="SM01031">
    <property type="entry name" value="BHD_2"/>
    <property type="match status" value="1"/>
</dbReference>
<keyword evidence="5" id="KW-0539">Nucleus</keyword>
<dbReference type="CDD" id="cd09271">
    <property type="entry name" value="RNase_H2-C"/>
    <property type="match status" value="1"/>
</dbReference>
<comment type="subcellular location">
    <subcellularLocation>
        <location evidence="1">Nucleus</location>
    </subcellularLocation>
</comment>
<keyword evidence="10" id="KW-1185">Reference proteome</keyword>
<evidence type="ECO:0000259" key="6">
    <source>
        <dbReference type="SMART" id="SM01030"/>
    </source>
</evidence>
<feature type="domain" description="Rad4 beta-hairpin" evidence="6">
    <location>
        <begin position="457"/>
        <end position="514"/>
    </location>
</feature>
<evidence type="ECO:0000256" key="4">
    <source>
        <dbReference type="ARBA" id="ARBA00023204"/>
    </source>
</evidence>
<dbReference type="InterPro" id="IPR004583">
    <property type="entry name" value="DNA_repair_Rad4"/>
</dbReference>
<dbReference type="SMART" id="SM01030">
    <property type="entry name" value="BHD_1"/>
    <property type="match status" value="1"/>
</dbReference>
<accession>A0A642UU27</accession>
<dbReference type="GO" id="GO:0005737">
    <property type="term" value="C:cytoplasm"/>
    <property type="evidence" value="ECO:0007669"/>
    <property type="project" value="TreeGrafter"/>
</dbReference>